<dbReference type="InterPro" id="IPR026360">
    <property type="entry name" value="Xnuc_lig_assoc"/>
</dbReference>
<dbReference type="OrthoDB" id="9803916at2"/>
<sequence>MTHPRDWIEVRPQGVWCRPGDFFIDPMQPVERAVVTHGHADHARAGHQHVFATPETLAIMRSRYGDNHFSEAEHPLAYGQIVDLNGVRLSLHPAGHILGSAQARLEYEGGTIVFSGDYKRRADPTCVPFEPVPCDVFVTEATFALPVFRHPPLGDEIARLLASLRQFPDRCHLVGAYALGKCQRVICALRAAGYVETLYLHGAMQRLCDLYQSLGVDLGALAPVTAENARTLAGRIVLCPPSALKDRWSRRLPEVLTAAASGWMRIRARAKQKGVELPLVISDHADWDELIETLRDVGAPEVWVTHGRDDALVHQATQMGLKARALHLIGYEDDAE</sequence>
<reference evidence="2" key="1">
    <citation type="journal article" date="2017" name="Biotechnol. Biofuels">
        <title>Evaluation of environmental bacterial communities as a factor affecting the growth of duckweed Lemna minor.</title>
        <authorList>
            <person name="Ishizawa H."/>
            <person name="Kuroda M."/>
            <person name="Morikawa M."/>
            <person name="Ike M."/>
        </authorList>
    </citation>
    <scope>NUCLEOTIDE SEQUENCE [LARGE SCALE GENOMIC DNA]</scope>
    <source>
        <strain evidence="2">M6</strain>
    </source>
</reference>
<dbReference type="Proteomes" id="UP000278756">
    <property type="component" value="Chromosome 1"/>
</dbReference>
<dbReference type="InterPro" id="IPR050698">
    <property type="entry name" value="MBL"/>
</dbReference>
<reference evidence="2" key="2">
    <citation type="journal article" date="2017" name="Plant Physiol. Biochem.">
        <title>Differential oxidative and antioxidative response of duckweed Lemna minor toward plant growth promoting/inhibiting bacteria.</title>
        <authorList>
            <person name="Ishizawa H."/>
            <person name="Kuroda M."/>
            <person name="Morikawa M."/>
            <person name="Ike M."/>
        </authorList>
    </citation>
    <scope>NUCLEOTIDE SEQUENCE [LARGE SCALE GENOMIC DNA]</scope>
    <source>
        <strain evidence="2">M6</strain>
    </source>
</reference>
<dbReference type="EMBL" id="AP018827">
    <property type="protein sequence ID" value="BBF80102.1"/>
    <property type="molecule type" value="Genomic_DNA"/>
</dbReference>
<protein>
    <submittedName>
        <fullName evidence="1">mRNA 3-end processing factor</fullName>
    </submittedName>
</protein>
<evidence type="ECO:0000313" key="2">
    <source>
        <dbReference type="Proteomes" id="UP000278756"/>
    </source>
</evidence>
<dbReference type="NCBIfam" id="TIGR04122">
    <property type="entry name" value="Xnuc_lig_assoc"/>
    <property type="match status" value="1"/>
</dbReference>
<organism evidence="1 2">
    <name type="scientific">Asticcacaulis excentricus</name>
    <dbReference type="NCBI Taxonomy" id="78587"/>
    <lineage>
        <taxon>Bacteria</taxon>
        <taxon>Pseudomonadati</taxon>
        <taxon>Pseudomonadota</taxon>
        <taxon>Alphaproteobacteria</taxon>
        <taxon>Caulobacterales</taxon>
        <taxon>Caulobacteraceae</taxon>
        <taxon>Asticcacaulis</taxon>
    </lineage>
</organism>
<dbReference type="GO" id="GO:0004521">
    <property type="term" value="F:RNA endonuclease activity"/>
    <property type="evidence" value="ECO:0007669"/>
    <property type="project" value="TreeGrafter"/>
</dbReference>
<dbReference type="InterPro" id="IPR036866">
    <property type="entry name" value="RibonucZ/Hydroxyglut_hydro"/>
</dbReference>
<dbReference type="Gene3D" id="3.60.15.10">
    <property type="entry name" value="Ribonuclease Z/Hydroxyacylglutathione hydrolase-like"/>
    <property type="match status" value="1"/>
</dbReference>
<dbReference type="RefSeq" id="WP_126420337.1">
    <property type="nucleotide sequence ID" value="NZ_AP018827.1"/>
</dbReference>
<evidence type="ECO:0000313" key="1">
    <source>
        <dbReference type="EMBL" id="BBF80102.1"/>
    </source>
</evidence>
<proteinExistence type="predicted"/>
<dbReference type="AlphaFoldDB" id="A0A3G9FYB2"/>
<name>A0A3G9FYB2_9CAUL</name>
<gene>
    <name evidence="1" type="ORF">EM6_0680</name>
</gene>
<accession>A0A3G9FYB2</accession>
<dbReference type="SUPFAM" id="SSF56281">
    <property type="entry name" value="Metallo-hydrolase/oxidoreductase"/>
    <property type="match status" value="1"/>
</dbReference>
<dbReference type="PANTHER" id="PTHR11203">
    <property type="entry name" value="CLEAVAGE AND POLYADENYLATION SPECIFICITY FACTOR FAMILY MEMBER"/>
    <property type="match status" value="1"/>
</dbReference>
<dbReference type="PANTHER" id="PTHR11203:SF49">
    <property type="entry name" value="BLL1145 PROTEIN"/>
    <property type="match status" value="1"/>
</dbReference>